<comment type="similarity">
    <text evidence="1">Belongs to the ornithine cyclodeaminase/mu-crystallin family.</text>
</comment>
<dbReference type="PANTHER" id="PTHR13812">
    <property type="entry name" value="KETIMINE REDUCTASE MU-CRYSTALLIN"/>
    <property type="match status" value="1"/>
</dbReference>
<evidence type="ECO:0000313" key="2">
    <source>
        <dbReference type="EMBL" id="KIK34206.1"/>
    </source>
</evidence>
<dbReference type="Pfam" id="PF02423">
    <property type="entry name" value="OCD_Mu_crystall"/>
    <property type="match status" value="1"/>
</dbReference>
<dbReference type="EMBL" id="KN835792">
    <property type="protein sequence ID" value="KIK34206.1"/>
    <property type="molecule type" value="Genomic_DNA"/>
</dbReference>
<dbReference type="InterPro" id="IPR036291">
    <property type="entry name" value="NAD(P)-bd_dom_sf"/>
</dbReference>
<organism evidence="2 3">
    <name type="scientific">Suillus luteus UH-Slu-Lm8-n1</name>
    <dbReference type="NCBI Taxonomy" id="930992"/>
    <lineage>
        <taxon>Eukaryota</taxon>
        <taxon>Fungi</taxon>
        <taxon>Dikarya</taxon>
        <taxon>Basidiomycota</taxon>
        <taxon>Agaricomycotina</taxon>
        <taxon>Agaricomycetes</taxon>
        <taxon>Agaricomycetidae</taxon>
        <taxon>Boletales</taxon>
        <taxon>Suillineae</taxon>
        <taxon>Suillaceae</taxon>
        <taxon>Suillus</taxon>
    </lineage>
</organism>
<keyword evidence="3" id="KW-1185">Reference proteome</keyword>
<dbReference type="HOGENOM" id="CLU_042088_0_0_1"/>
<reference evidence="2 3" key="1">
    <citation type="submission" date="2014-04" db="EMBL/GenBank/DDBJ databases">
        <authorList>
            <consortium name="DOE Joint Genome Institute"/>
            <person name="Kuo A."/>
            <person name="Ruytinx J."/>
            <person name="Rineau F."/>
            <person name="Colpaert J."/>
            <person name="Kohler A."/>
            <person name="Nagy L.G."/>
            <person name="Floudas D."/>
            <person name="Copeland A."/>
            <person name="Barry K.W."/>
            <person name="Cichocki N."/>
            <person name="Veneault-Fourrey C."/>
            <person name="LaButti K."/>
            <person name="Lindquist E.A."/>
            <person name="Lipzen A."/>
            <person name="Lundell T."/>
            <person name="Morin E."/>
            <person name="Murat C."/>
            <person name="Sun H."/>
            <person name="Tunlid A."/>
            <person name="Henrissat B."/>
            <person name="Grigoriev I.V."/>
            <person name="Hibbett D.S."/>
            <person name="Martin F."/>
            <person name="Nordberg H.P."/>
            <person name="Cantor M.N."/>
            <person name="Hua S.X."/>
        </authorList>
    </citation>
    <scope>NUCLEOTIDE SEQUENCE [LARGE SCALE GENOMIC DNA]</scope>
    <source>
        <strain evidence="2 3">UH-Slu-Lm8-n1</strain>
    </source>
</reference>
<protein>
    <recommendedName>
        <fullName evidence="4">Thiomorpholine-carboxylate dehydrogenase</fullName>
    </recommendedName>
</protein>
<dbReference type="Proteomes" id="UP000054485">
    <property type="component" value="Unassembled WGS sequence"/>
</dbReference>
<name>A0A0C9ZXL1_9AGAM</name>
<evidence type="ECO:0000256" key="1">
    <source>
        <dbReference type="ARBA" id="ARBA00008903"/>
    </source>
</evidence>
<dbReference type="OrthoDB" id="41492at2759"/>
<reference evidence="3" key="2">
    <citation type="submission" date="2015-01" db="EMBL/GenBank/DDBJ databases">
        <title>Evolutionary Origins and Diversification of the Mycorrhizal Mutualists.</title>
        <authorList>
            <consortium name="DOE Joint Genome Institute"/>
            <consortium name="Mycorrhizal Genomics Consortium"/>
            <person name="Kohler A."/>
            <person name="Kuo A."/>
            <person name="Nagy L.G."/>
            <person name="Floudas D."/>
            <person name="Copeland A."/>
            <person name="Barry K.W."/>
            <person name="Cichocki N."/>
            <person name="Veneault-Fourrey C."/>
            <person name="LaButti K."/>
            <person name="Lindquist E.A."/>
            <person name="Lipzen A."/>
            <person name="Lundell T."/>
            <person name="Morin E."/>
            <person name="Murat C."/>
            <person name="Riley R."/>
            <person name="Ohm R."/>
            <person name="Sun H."/>
            <person name="Tunlid A."/>
            <person name="Henrissat B."/>
            <person name="Grigoriev I.V."/>
            <person name="Hibbett D.S."/>
            <person name="Martin F."/>
        </authorList>
    </citation>
    <scope>NUCLEOTIDE SEQUENCE [LARGE SCALE GENOMIC DNA]</scope>
    <source>
        <strain evidence="3">UH-Slu-Lm8-n1</strain>
    </source>
</reference>
<dbReference type="PANTHER" id="PTHR13812:SF19">
    <property type="entry name" value="KETIMINE REDUCTASE MU-CRYSTALLIN"/>
    <property type="match status" value="1"/>
</dbReference>
<dbReference type="AlphaFoldDB" id="A0A0C9ZXL1"/>
<dbReference type="InterPro" id="IPR023401">
    <property type="entry name" value="ODC_N"/>
</dbReference>
<dbReference type="PIRSF" id="PIRSF001439">
    <property type="entry name" value="CryM"/>
    <property type="match status" value="1"/>
</dbReference>
<dbReference type="GO" id="GO:0005737">
    <property type="term" value="C:cytoplasm"/>
    <property type="evidence" value="ECO:0007669"/>
    <property type="project" value="TreeGrafter"/>
</dbReference>
<dbReference type="Gene3D" id="3.40.50.720">
    <property type="entry name" value="NAD(P)-binding Rossmann-like Domain"/>
    <property type="match status" value="1"/>
</dbReference>
<accession>A0A0C9ZXL1</accession>
<dbReference type="Gene3D" id="3.30.1780.10">
    <property type="entry name" value="ornithine cyclodeaminase, domain 1"/>
    <property type="match status" value="1"/>
</dbReference>
<evidence type="ECO:0008006" key="4">
    <source>
        <dbReference type="Google" id="ProtNLM"/>
    </source>
</evidence>
<gene>
    <name evidence="2" type="ORF">CY34DRAFT_98417</name>
</gene>
<dbReference type="SUPFAM" id="SSF51735">
    <property type="entry name" value="NAD(P)-binding Rossmann-fold domains"/>
    <property type="match status" value="1"/>
</dbReference>
<dbReference type="InParanoid" id="A0A0C9ZXL1"/>
<sequence>MSFLVITSADVSRIVSSIHHSRLENLMAFVFHTLSSGSGFDAPLRKAITMAQHNALFMPARVQGLGTSVKVVSVPRYPADQGGLPASSLVLDENTGGIRAIVNARQLTALRTAAGSLLATRLLLSVQDPSTFLAFGAGKQIEAHVDLHLRAYSTIETCTIVNKSNNQRLVDLIIRLKSAHPTVTFQSLILQEDLVRLEQVTRAANIICTATSSKEPLFEAKWVSPGTHLNLIGSYTPDMAEVSSELLHQAGKVVVDSREACASEAGELIKARFNEEDMVEIGTLVYFDGNSPDVDYEKVHALCDEVRRAGNITIFKSVGVGLQDVAVTNMVVNLAGEISTRIDSYD</sequence>
<dbReference type="FunCoup" id="A0A0C9ZXL1">
    <property type="interactions" value="335"/>
</dbReference>
<proteinExistence type="inferred from homology"/>
<dbReference type="STRING" id="930992.A0A0C9ZXL1"/>
<evidence type="ECO:0000313" key="3">
    <source>
        <dbReference type="Proteomes" id="UP000054485"/>
    </source>
</evidence>
<dbReference type="InterPro" id="IPR003462">
    <property type="entry name" value="ODC_Mu_crystall"/>
</dbReference>